<accession>A0A1I0QC46</accession>
<evidence type="ECO:0000313" key="1">
    <source>
        <dbReference type="EMBL" id="SEW24378.1"/>
    </source>
</evidence>
<dbReference type="EMBL" id="FOJG01000001">
    <property type="protein sequence ID" value="SEW24378.1"/>
    <property type="molecule type" value="Genomic_DNA"/>
</dbReference>
<protein>
    <submittedName>
        <fullName evidence="1">Uncharacterized protein</fullName>
    </submittedName>
</protein>
<name>A0A1I0QC46_9BACT</name>
<dbReference type="Proteomes" id="UP000199310">
    <property type="component" value="Unassembled WGS sequence"/>
</dbReference>
<keyword evidence="2" id="KW-1185">Reference proteome</keyword>
<organism evidence="1 2">
    <name type="scientific">Chitinophaga arvensicola</name>
    <dbReference type="NCBI Taxonomy" id="29529"/>
    <lineage>
        <taxon>Bacteria</taxon>
        <taxon>Pseudomonadati</taxon>
        <taxon>Bacteroidota</taxon>
        <taxon>Chitinophagia</taxon>
        <taxon>Chitinophagales</taxon>
        <taxon>Chitinophagaceae</taxon>
        <taxon>Chitinophaga</taxon>
    </lineage>
</organism>
<dbReference type="AlphaFoldDB" id="A0A1I0QC46"/>
<dbReference type="RefSeq" id="WP_089892217.1">
    <property type="nucleotide sequence ID" value="NZ_FOJG01000001.1"/>
</dbReference>
<dbReference type="OrthoDB" id="665648at2"/>
<dbReference type="STRING" id="29529.SAMN04488122_1356"/>
<proteinExistence type="predicted"/>
<gene>
    <name evidence="1" type="ORF">SAMN04488122_1356</name>
</gene>
<evidence type="ECO:0000313" key="2">
    <source>
        <dbReference type="Proteomes" id="UP000199310"/>
    </source>
</evidence>
<reference evidence="2" key="1">
    <citation type="submission" date="2016-10" db="EMBL/GenBank/DDBJ databases">
        <authorList>
            <person name="Varghese N."/>
            <person name="Submissions S."/>
        </authorList>
    </citation>
    <scope>NUCLEOTIDE SEQUENCE [LARGE SCALE GENOMIC DNA]</scope>
    <source>
        <strain evidence="2">DSM 3695</strain>
    </source>
</reference>
<sequence length="132" mass="14581">MDSYQVGAGLDLVKFACDVNTFGLARSRALVTDEGRTTIYWTEVSTDASGDITRAPITDATTLPGKQLLVLTEISLAIFTDQNQRKTESERLTALYYLEGGPLGFTKFFPDQVVPNEDYTKVIVTKQILLIP</sequence>